<keyword evidence="3 8" id="KW-0255">Endonuclease</keyword>
<proteinExistence type="predicted"/>
<evidence type="ECO:0000256" key="1">
    <source>
        <dbReference type="ARBA" id="ARBA00022722"/>
    </source>
</evidence>
<dbReference type="Gene3D" id="1.10.10.10">
    <property type="entry name" value="Winged helix-like DNA-binding domain superfamily/Winged helix DNA-binding domain"/>
    <property type="match status" value="1"/>
</dbReference>
<sequence length="187" mass="22393">MKKEVKIMIGKVILNTIATAGVLAVAVIAPNTLQAIDFLYSKEKRHYHRGYYVKKAINKLNERGLIEFEKSGDKTFVRLSEKGERELLKYHLREAVIEKPKKWDKKWRVVIFDIKERRKIIREELRKELINLGFRRLQNSVWIYPYECEELIIMLKSYFSIGKDVLYMVVERLENDKWLKRDFGLEN</sequence>
<keyword evidence="1" id="KW-0540">Nuclease</keyword>
<dbReference type="InterPro" id="IPR036388">
    <property type="entry name" value="WH-like_DNA-bd_sf"/>
</dbReference>
<keyword evidence="6" id="KW-0051">Antiviral defense</keyword>
<keyword evidence="4" id="KW-0378">Hydrolase</keyword>
<dbReference type="AlphaFoldDB" id="A0A2M7B982"/>
<dbReference type="PANTHER" id="PTHR30319:SF1">
    <property type="entry name" value="TRANSCRIPTIONAL REPRESSOR PAAX"/>
    <property type="match status" value="1"/>
</dbReference>
<gene>
    <name evidence="8" type="primary">cas2</name>
    <name evidence="8" type="ORF">COS58_01380</name>
</gene>
<dbReference type="NCBIfam" id="TIGR01573">
    <property type="entry name" value="cas2"/>
    <property type="match status" value="1"/>
</dbReference>
<evidence type="ECO:0000256" key="2">
    <source>
        <dbReference type="ARBA" id="ARBA00022723"/>
    </source>
</evidence>
<dbReference type="Pfam" id="PF20803">
    <property type="entry name" value="PaaX_M"/>
    <property type="match status" value="1"/>
</dbReference>
<keyword evidence="2" id="KW-0479">Metal-binding</keyword>
<accession>A0A2M7B982</accession>
<evidence type="ECO:0000313" key="9">
    <source>
        <dbReference type="Proteomes" id="UP000228561"/>
    </source>
</evidence>
<reference evidence="9" key="1">
    <citation type="submission" date="2017-09" db="EMBL/GenBank/DDBJ databases">
        <title>Depth-based differentiation of microbial function through sediment-hosted aquifers and enrichment of novel symbionts in the deep terrestrial subsurface.</title>
        <authorList>
            <person name="Probst A.J."/>
            <person name="Ladd B."/>
            <person name="Jarett J.K."/>
            <person name="Geller-Mcgrath D.E."/>
            <person name="Sieber C.M.K."/>
            <person name="Emerson J.B."/>
            <person name="Anantharaman K."/>
            <person name="Thomas B.C."/>
            <person name="Malmstrom R."/>
            <person name="Stieglmeier M."/>
            <person name="Klingl A."/>
            <person name="Woyke T."/>
            <person name="Ryan C.M."/>
            <person name="Banfield J.F."/>
        </authorList>
    </citation>
    <scope>NUCLEOTIDE SEQUENCE [LARGE SCALE GENOMIC DNA]</scope>
</reference>
<evidence type="ECO:0000256" key="4">
    <source>
        <dbReference type="ARBA" id="ARBA00022801"/>
    </source>
</evidence>
<evidence type="ECO:0000313" key="8">
    <source>
        <dbReference type="EMBL" id="PIU99609.1"/>
    </source>
</evidence>
<dbReference type="GO" id="GO:0004521">
    <property type="term" value="F:RNA endonuclease activity"/>
    <property type="evidence" value="ECO:0007669"/>
    <property type="project" value="InterPro"/>
</dbReference>
<dbReference type="InterPro" id="IPR021127">
    <property type="entry name" value="CRISPR_associated_Cas2"/>
</dbReference>
<evidence type="ECO:0000256" key="6">
    <source>
        <dbReference type="ARBA" id="ARBA00023118"/>
    </source>
</evidence>
<dbReference type="Gene3D" id="3.30.70.2650">
    <property type="match status" value="1"/>
</dbReference>
<organism evidence="8 9">
    <name type="scientific">Candidatus Tagabacteria bacterium CG03_land_8_20_14_0_80_41_22</name>
    <dbReference type="NCBI Taxonomy" id="1975020"/>
    <lineage>
        <taxon>Bacteria</taxon>
        <taxon>Candidatus Tagaibacteriota</taxon>
    </lineage>
</organism>
<keyword evidence="5" id="KW-0460">Magnesium</keyword>
<dbReference type="GO" id="GO:0006351">
    <property type="term" value="P:DNA-templated transcription"/>
    <property type="evidence" value="ECO:0007669"/>
    <property type="project" value="TreeGrafter"/>
</dbReference>
<dbReference type="Proteomes" id="UP000228561">
    <property type="component" value="Unassembled WGS sequence"/>
</dbReference>
<name>A0A2M7B982_9BACT</name>
<dbReference type="EMBL" id="PEVG01000016">
    <property type="protein sequence ID" value="PIU99609.1"/>
    <property type="molecule type" value="Genomic_DNA"/>
</dbReference>
<protein>
    <submittedName>
        <fullName evidence="8">CRISPR-associated endonuclease Cas2</fullName>
    </submittedName>
</protein>
<dbReference type="GO" id="GO:0043571">
    <property type="term" value="P:maintenance of CRISPR repeat elements"/>
    <property type="evidence" value="ECO:0007669"/>
    <property type="project" value="InterPro"/>
</dbReference>
<feature type="domain" description="Transcriptional repressor PaaX-like central Cas2-like" evidence="7">
    <location>
        <begin position="101"/>
        <end position="171"/>
    </location>
</feature>
<dbReference type="PANTHER" id="PTHR30319">
    <property type="entry name" value="PHENYLACETIC ACID REGULATOR-RELATED TRANSCRIPTIONAL REPRESSOR"/>
    <property type="match status" value="1"/>
</dbReference>
<comment type="caution">
    <text evidence="8">The sequence shown here is derived from an EMBL/GenBank/DDBJ whole genome shotgun (WGS) entry which is preliminary data.</text>
</comment>
<evidence type="ECO:0000256" key="5">
    <source>
        <dbReference type="ARBA" id="ARBA00022842"/>
    </source>
</evidence>
<evidence type="ECO:0000256" key="3">
    <source>
        <dbReference type="ARBA" id="ARBA00022759"/>
    </source>
</evidence>
<evidence type="ECO:0000259" key="7">
    <source>
        <dbReference type="Pfam" id="PF20803"/>
    </source>
</evidence>
<dbReference type="InterPro" id="IPR048846">
    <property type="entry name" value="PaaX-like_central"/>
</dbReference>